<organism evidence="7 8">
    <name type="scientific">Nocardia brasiliensis</name>
    <dbReference type="NCBI Taxonomy" id="37326"/>
    <lineage>
        <taxon>Bacteria</taxon>
        <taxon>Bacillati</taxon>
        <taxon>Actinomycetota</taxon>
        <taxon>Actinomycetes</taxon>
        <taxon>Mycobacteriales</taxon>
        <taxon>Nocardiaceae</taxon>
        <taxon>Nocardia</taxon>
    </lineage>
</organism>
<keyword evidence="6" id="KW-0449">Lipoprotein</keyword>
<keyword evidence="5" id="KW-0564">Palmitate</keyword>
<dbReference type="Pfam" id="PF16708">
    <property type="entry name" value="LppA"/>
    <property type="match status" value="1"/>
</dbReference>
<evidence type="ECO:0000256" key="3">
    <source>
        <dbReference type="ARBA" id="ARBA00022729"/>
    </source>
</evidence>
<proteinExistence type="predicted"/>
<evidence type="ECO:0000256" key="1">
    <source>
        <dbReference type="ARBA" id="ARBA00004193"/>
    </source>
</evidence>
<evidence type="ECO:0000313" key="7">
    <source>
        <dbReference type="EMBL" id="QIS04744.1"/>
    </source>
</evidence>
<keyword evidence="4" id="KW-0472">Membrane</keyword>
<dbReference type="EMBL" id="CP046171">
    <property type="protein sequence ID" value="QIS04744.1"/>
    <property type="molecule type" value="Genomic_DNA"/>
</dbReference>
<reference evidence="7 8" key="1">
    <citation type="journal article" date="2019" name="ACS Chem. Biol.">
        <title>Identification and Mobilization of a Cryptic Antibiotic Biosynthesis Gene Locus from a Human-Pathogenic Nocardia Isolate.</title>
        <authorList>
            <person name="Herisse M."/>
            <person name="Ishida K."/>
            <person name="Porter J.L."/>
            <person name="Howden B."/>
            <person name="Hertweck C."/>
            <person name="Stinear T.P."/>
            <person name="Pidot S.J."/>
        </authorList>
    </citation>
    <scope>NUCLEOTIDE SEQUENCE [LARGE SCALE GENOMIC DNA]</scope>
    <source>
        <strain evidence="7 8">AUSMDU00024985</strain>
    </source>
</reference>
<evidence type="ECO:0000256" key="2">
    <source>
        <dbReference type="ARBA" id="ARBA00022475"/>
    </source>
</evidence>
<keyword evidence="2" id="KW-1003">Cell membrane</keyword>
<sequence>MPTATANIRGPAATANCAPRATTWPSSSPDYRNWRCADVAGNAAAGIFAAIVCVTVLSGCGDTMSDPHRPAAEEDIAHAEAMMRALPSVEDTERQLAALLQRIADAAKTVAPELEWRTISDRGQGKLGCPSPYLETAGVSMTTDSLTSAVPISDSRWPDVLRLARDLAAEAGITALTVRADTPGRHDITLHSPDHGNEITLGTGAAAVLGGLTGCRYREQDLRPQPGN</sequence>
<name>A0A6G9XUZ0_NOCBR</name>
<accession>A0A6G9XUZ0</accession>
<dbReference type="InterPro" id="IPR032018">
    <property type="entry name" value="LppA/LppB/LprP"/>
</dbReference>
<dbReference type="GO" id="GO:0005886">
    <property type="term" value="C:plasma membrane"/>
    <property type="evidence" value="ECO:0007669"/>
    <property type="project" value="UniProtKB-SubCell"/>
</dbReference>
<gene>
    <name evidence="7" type="ORF">F5X71_22580</name>
</gene>
<dbReference type="AlphaFoldDB" id="A0A6G9XUZ0"/>
<evidence type="ECO:0000256" key="6">
    <source>
        <dbReference type="ARBA" id="ARBA00023288"/>
    </source>
</evidence>
<evidence type="ECO:0000256" key="5">
    <source>
        <dbReference type="ARBA" id="ARBA00023139"/>
    </source>
</evidence>
<evidence type="ECO:0000313" key="8">
    <source>
        <dbReference type="Proteomes" id="UP000501705"/>
    </source>
</evidence>
<protein>
    <submittedName>
        <fullName evidence="7">Uncharacterized protein</fullName>
    </submittedName>
</protein>
<evidence type="ECO:0000256" key="4">
    <source>
        <dbReference type="ARBA" id="ARBA00023136"/>
    </source>
</evidence>
<keyword evidence="3" id="KW-0732">Signal</keyword>
<dbReference type="Proteomes" id="UP000501705">
    <property type="component" value="Chromosome"/>
</dbReference>
<dbReference type="Gene3D" id="3.30.2030.20">
    <property type="match status" value="1"/>
</dbReference>
<comment type="subcellular location">
    <subcellularLocation>
        <location evidence="1">Cell membrane</location>
        <topology evidence="1">Lipid-anchor</topology>
    </subcellularLocation>
</comment>